<dbReference type="Pfam" id="PF12840">
    <property type="entry name" value="HTH_20"/>
    <property type="match status" value="1"/>
</dbReference>
<feature type="domain" description="HTH arsR-type" evidence="1">
    <location>
        <begin position="4"/>
        <end position="99"/>
    </location>
</feature>
<dbReference type="InterPro" id="IPR036388">
    <property type="entry name" value="WH-like_DNA-bd_sf"/>
</dbReference>
<gene>
    <name evidence="2" type="ORF">A2T55_03910</name>
</gene>
<sequence>MTRRFPESAPNIAALATAIADPTRVMICASLLDGRAWTLTELSRALSIPMSSLSEHASILIDHGVLAERREGRHRYVQIASTDIADDFGIDVEPPRSSTRPYVRRCLDWTERRSHLGGVLGDELCREFLDREWIVRRPKSRALKITPTGRTHLDWVLTTQEDHL</sequence>
<dbReference type="SMART" id="SM00418">
    <property type="entry name" value="HTH_ARSR"/>
    <property type="match status" value="1"/>
</dbReference>
<dbReference type="PANTHER" id="PTHR39168">
    <property type="entry name" value="TRANSCRIPTIONAL REGULATOR-RELATED"/>
    <property type="match status" value="1"/>
</dbReference>
<dbReference type="PROSITE" id="PS50987">
    <property type="entry name" value="HTH_ARSR_2"/>
    <property type="match status" value="1"/>
</dbReference>
<organism evidence="2 3">
    <name type="scientific">Brevibacterium linens</name>
    <dbReference type="NCBI Taxonomy" id="1703"/>
    <lineage>
        <taxon>Bacteria</taxon>
        <taxon>Bacillati</taxon>
        <taxon>Actinomycetota</taxon>
        <taxon>Actinomycetes</taxon>
        <taxon>Micrococcales</taxon>
        <taxon>Brevibacteriaceae</taxon>
        <taxon>Brevibacterium</taxon>
    </lineage>
</organism>
<name>A0A142NJU0_BRELN</name>
<dbReference type="InterPro" id="IPR011991">
    <property type="entry name" value="ArsR-like_HTH"/>
</dbReference>
<evidence type="ECO:0000313" key="3">
    <source>
        <dbReference type="Proteomes" id="UP000075950"/>
    </source>
</evidence>
<reference evidence="3" key="1">
    <citation type="submission" date="2016-03" db="EMBL/GenBank/DDBJ databases">
        <authorList>
            <person name="Ploux O."/>
        </authorList>
    </citation>
    <scope>NUCLEOTIDE SEQUENCE [LARGE SCALE GENOMIC DNA]</scope>
    <source>
        <strain evidence="3">BS258</strain>
    </source>
</reference>
<dbReference type="PANTHER" id="PTHR39168:SF2">
    <property type="entry name" value="HTH-TYPE TRANSCRIPTIONAL REGULATOR CMTR"/>
    <property type="match status" value="1"/>
</dbReference>
<dbReference type="AlphaFoldDB" id="A0A142NJU0"/>
<dbReference type="GO" id="GO:0003677">
    <property type="term" value="F:DNA binding"/>
    <property type="evidence" value="ECO:0007669"/>
    <property type="project" value="TreeGrafter"/>
</dbReference>
<proteinExistence type="predicted"/>
<dbReference type="SUPFAM" id="SSF46785">
    <property type="entry name" value="Winged helix' DNA-binding domain"/>
    <property type="match status" value="1"/>
</dbReference>
<dbReference type="KEGG" id="bly:A2T55_03910"/>
<dbReference type="GO" id="GO:0097063">
    <property type="term" value="F:cadmium ion sensor activity"/>
    <property type="evidence" value="ECO:0007669"/>
    <property type="project" value="TreeGrafter"/>
</dbReference>
<evidence type="ECO:0000313" key="2">
    <source>
        <dbReference type="EMBL" id="AMT93033.1"/>
    </source>
</evidence>
<dbReference type="GO" id="GO:0046686">
    <property type="term" value="P:response to cadmium ion"/>
    <property type="evidence" value="ECO:0007669"/>
    <property type="project" value="TreeGrafter"/>
</dbReference>
<accession>A0A142NJU0</accession>
<dbReference type="GO" id="GO:0010288">
    <property type="term" value="P:response to lead ion"/>
    <property type="evidence" value="ECO:0007669"/>
    <property type="project" value="TreeGrafter"/>
</dbReference>
<dbReference type="GO" id="GO:0032791">
    <property type="term" value="F:lead ion binding"/>
    <property type="evidence" value="ECO:0007669"/>
    <property type="project" value="TreeGrafter"/>
</dbReference>
<dbReference type="Proteomes" id="UP000075950">
    <property type="component" value="Chromosome"/>
</dbReference>
<dbReference type="EMBL" id="CP014869">
    <property type="protein sequence ID" value="AMT93033.1"/>
    <property type="molecule type" value="Genomic_DNA"/>
</dbReference>
<dbReference type="GO" id="GO:0003700">
    <property type="term" value="F:DNA-binding transcription factor activity"/>
    <property type="evidence" value="ECO:0007669"/>
    <property type="project" value="InterPro"/>
</dbReference>
<dbReference type="InterPro" id="IPR052543">
    <property type="entry name" value="HTH_Metal-responsive_Reg"/>
</dbReference>
<evidence type="ECO:0000259" key="1">
    <source>
        <dbReference type="PROSITE" id="PS50987"/>
    </source>
</evidence>
<dbReference type="InterPro" id="IPR036390">
    <property type="entry name" value="WH_DNA-bd_sf"/>
</dbReference>
<dbReference type="RefSeq" id="WP_062860999.1">
    <property type="nucleotide sequence ID" value="NZ_CP014869.1"/>
</dbReference>
<protein>
    <recommendedName>
        <fullName evidence="1">HTH arsR-type domain-containing protein</fullName>
    </recommendedName>
</protein>
<dbReference type="PRINTS" id="PR00778">
    <property type="entry name" value="HTHARSR"/>
</dbReference>
<dbReference type="InterPro" id="IPR001845">
    <property type="entry name" value="HTH_ArsR_DNA-bd_dom"/>
</dbReference>
<dbReference type="Gene3D" id="1.10.10.10">
    <property type="entry name" value="Winged helix-like DNA-binding domain superfamily/Winged helix DNA-binding domain"/>
    <property type="match status" value="1"/>
</dbReference>
<dbReference type="CDD" id="cd00090">
    <property type="entry name" value="HTH_ARSR"/>
    <property type="match status" value="1"/>
</dbReference>